<sequence>MKRTHPVLPSIACALLSGAALLALPGVRVHAAEVTIYRCTDGKGQVALRDTPCRAGEKQETRSMVRPTDPPPRPLPATPATATKPASEATTRYVLVTPPQPLYECVSVDGERYTSDSGQGRPRWEPLWAFGYPAVPMRPDGGVSANIGFRSGDVRGHVRVGDPGHPSHHGTVLVPAVPTGQWVYDECHRLPQAEVCERLRDDRYALNRRWNIAQPSERAQIDRETRGIDARLANDCGGS</sequence>
<reference evidence="4 5" key="1">
    <citation type="submission" date="2020-08" db="EMBL/GenBank/DDBJ databases">
        <title>Lysobacter sp. II4 sp. nov., isolated from soil.</title>
        <authorList>
            <person name="Woo C.Y."/>
            <person name="Kim J."/>
        </authorList>
    </citation>
    <scope>NUCLEOTIDE SEQUENCE [LARGE SCALE GENOMIC DNA]</scope>
    <source>
        <strain evidence="4 5">II4</strain>
    </source>
</reference>
<evidence type="ECO:0000256" key="2">
    <source>
        <dbReference type="SAM" id="SignalP"/>
    </source>
</evidence>
<feature type="compositionally biased region" description="Low complexity" evidence="1">
    <location>
        <begin position="78"/>
        <end position="88"/>
    </location>
</feature>
<dbReference type="InterPro" id="IPR025392">
    <property type="entry name" value="DUF4124"/>
</dbReference>
<feature type="domain" description="DUF4124" evidence="3">
    <location>
        <begin position="30"/>
        <end position="76"/>
    </location>
</feature>
<organism evidence="4 5">
    <name type="scientific">Agrilutibacter terrestris</name>
    <dbReference type="NCBI Taxonomy" id="2865112"/>
    <lineage>
        <taxon>Bacteria</taxon>
        <taxon>Pseudomonadati</taxon>
        <taxon>Pseudomonadota</taxon>
        <taxon>Gammaproteobacteria</taxon>
        <taxon>Lysobacterales</taxon>
        <taxon>Lysobacteraceae</taxon>
        <taxon>Agrilutibacter</taxon>
    </lineage>
</organism>
<evidence type="ECO:0000256" key="1">
    <source>
        <dbReference type="SAM" id="MobiDB-lite"/>
    </source>
</evidence>
<name>A0A7H0FUB6_9GAMM</name>
<gene>
    <name evidence="4" type="ORF">H8B22_08820</name>
</gene>
<feature type="chain" id="PRO_5028890006" evidence="2">
    <location>
        <begin position="32"/>
        <end position="239"/>
    </location>
</feature>
<evidence type="ECO:0000313" key="4">
    <source>
        <dbReference type="EMBL" id="QNP39632.1"/>
    </source>
</evidence>
<accession>A0A7H0FUB6</accession>
<dbReference type="EMBL" id="CP060820">
    <property type="protein sequence ID" value="QNP39632.1"/>
    <property type="molecule type" value="Genomic_DNA"/>
</dbReference>
<dbReference type="KEGG" id="lsx:H8B22_08820"/>
<feature type="signal peptide" evidence="2">
    <location>
        <begin position="1"/>
        <end position="31"/>
    </location>
</feature>
<keyword evidence="2" id="KW-0732">Signal</keyword>
<protein>
    <submittedName>
        <fullName evidence="4">DUF4124 domain-containing protein</fullName>
    </submittedName>
</protein>
<keyword evidence="5" id="KW-1185">Reference proteome</keyword>
<feature type="compositionally biased region" description="Basic and acidic residues" evidence="1">
    <location>
        <begin position="53"/>
        <end position="63"/>
    </location>
</feature>
<feature type="region of interest" description="Disordered" evidence="1">
    <location>
        <begin position="53"/>
        <end position="88"/>
    </location>
</feature>
<dbReference type="RefSeq" id="WP_187711078.1">
    <property type="nucleotide sequence ID" value="NZ_CP060820.1"/>
</dbReference>
<evidence type="ECO:0000259" key="3">
    <source>
        <dbReference type="Pfam" id="PF13511"/>
    </source>
</evidence>
<dbReference type="Pfam" id="PF13511">
    <property type="entry name" value="DUF4124"/>
    <property type="match status" value="1"/>
</dbReference>
<proteinExistence type="predicted"/>
<evidence type="ECO:0000313" key="5">
    <source>
        <dbReference type="Proteomes" id="UP000516018"/>
    </source>
</evidence>
<feature type="compositionally biased region" description="Pro residues" evidence="1">
    <location>
        <begin position="68"/>
        <end position="77"/>
    </location>
</feature>
<dbReference type="Proteomes" id="UP000516018">
    <property type="component" value="Chromosome"/>
</dbReference>
<dbReference type="AlphaFoldDB" id="A0A7H0FUB6"/>